<feature type="compositionally biased region" description="Acidic residues" evidence="1">
    <location>
        <begin position="92"/>
        <end position="101"/>
    </location>
</feature>
<dbReference type="Proteomes" id="UP001590951">
    <property type="component" value="Unassembled WGS sequence"/>
</dbReference>
<feature type="compositionally biased region" description="Basic and acidic residues" evidence="1">
    <location>
        <begin position="780"/>
        <end position="789"/>
    </location>
</feature>
<dbReference type="PANTHER" id="PTHR28122">
    <property type="entry name" value="E3 UBIQUITIN-PROTEIN LIGASE SUBSTRATE RECEPTOR MMS22"/>
    <property type="match status" value="1"/>
</dbReference>
<feature type="compositionally biased region" description="Low complexity" evidence="1">
    <location>
        <begin position="470"/>
        <end position="490"/>
    </location>
</feature>
<accession>A0ABR4BDL4</accession>
<feature type="region of interest" description="Disordered" evidence="1">
    <location>
        <begin position="58"/>
        <end position="108"/>
    </location>
</feature>
<organism evidence="2 3">
    <name type="scientific">Lepraria finkii</name>
    <dbReference type="NCBI Taxonomy" id="1340010"/>
    <lineage>
        <taxon>Eukaryota</taxon>
        <taxon>Fungi</taxon>
        <taxon>Dikarya</taxon>
        <taxon>Ascomycota</taxon>
        <taxon>Pezizomycotina</taxon>
        <taxon>Lecanoromycetes</taxon>
        <taxon>OSLEUM clade</taxon>
        <taxon>Lecanoromycetidae</taxon>
        <taxon>Lecanorales</taxon>
        <taxon>Lecanorineae</taxon>
        <taxon>Stereocaulaceae</taxon>
        <taxon>Lepraria</taxon>
    </lineage>
</organism>
<feature type="region of interest" description="Disordered" evidence="1">
    <location>
        <begin position="769"/>
        <end position="851"/>
    </location>
</feature>
<name>A0ABR4BDL4_9LECA</name>
<feature type="compositionally biased region" description="Polar residues" evidence="1">
    <location>
        <begin position="769"/>
        <end position="779"/>
    </location>
</feature>
<feature type="region of interest" description="Disordered" evidence="1">
    <location>
        <begin position="396"/>
        <end position="496"/>
    </location>
</feature>
<evidence type="ECO:0000313" key="2">
    <source>
        <dbReference type="EMBL" id="KAL2055825.1"/>
    </source>
</evidence>
<gene>
    <name evidence="2" type="ORF">ABVK25_004069</name>
</gene>
<feature type="compositionally biased region" description="Basic and acidic residues" evidence="1">
    <location>
        <begin position="66"/>
        <end position="91"/>
    </location>
</feature>
<dbReference type="Pfam" id="PF09462">
    <property type="entry name" value="Mus7"/>
    <property type="match status" value="1"/>
</dbReference>
<reference evidence="2 3" key="1">
    <citation type="submission" date="2024-09" db="EMBL/GenBank/DDBJ databases">
        <title>Rethinking Asexuality: The Enigmatic Case of Functional Sexual Genes in Lepraria (Stereocaulaceae).</title>
        <authorList>
            <person name="Doellman M."/>
            <person name="Sun Y."/>
            <person name="Barcenas-Pena A."/>
            <person name="Lumbsch H.T."/>
            <person name="Grewe F."/>
        </authorList>
    </citation>
    <scope>NUCLEOTIDE SEQUENCE [LARGE SCALE GENOMIC DNA]</scope>
    <source>
        <strain evidence="2 3">Grewe 0041</strain>
    </source>
</reference>
<feature type="compositionally biased region" description="Basic residues" evidence="1">
    <location>
        <begin position="648"/>
        <end position="659"/>
    </location>
</feature>
<protein>
    <submittedName>
        <fullName evidence="2">Uncharacterized protein</fullName>
    </submittedName>
</protein>
<dbReference type="PANTHER" id="PTHR28122:SF1">
    <property type="entry name" value="E3 UBIQUITIN-PROTEIN LIGASE SUBSTRATE RECEPTOR MMS22"/>
    <property type="match status" value="1"/>
</dbReference>
<dbReference type="EMBL" id="JBHFEH010000010">
    <property type="protein sequence ID" value="KAL2055825.1"/>
    <property type="molecule type" value="Genomic_DNA"/>
</dbReference>
<comment type="caution">
    <text evidence="2">The sequence shown here is derived from an EMBL/GenBank/DDBJ whole genome shotgun (WGS) entry which is preliminary data.</text>
</comment>
<feature type="region of interest" description="Disordered" evidence="1">
    <location>
        <begin position="199"/>
        <end position="241"/>
    </location>
</feature>
<feature type="compositionally biased region" description="Basic and acidic residues" evidence="1">
    <location>
        <begin position="912"/>
        <end position="926"/>
    </location>
</feature>
<feature type="region of interest" description="Disordered" evidence="1">
    <location>
        <begin position="564"/>
        <end position="675"/>
    </location>
</feature>
<feature type="region of interest" description="Disordered" evidence="1">
    <location>
        <begin position="912"/>
        <end position="933"/>
    </location>
</feature>
<feature type="region of interest" description="Disordered" evidence="1">
    <location>
        <begin position="302"/>
        <end position="324"/>
    </location>
</feature>
<feature type="compositionally biased region" description="Low complexity" evidence="1">
    <location>
        <begin position="170"/>
        <end position="179"/>
    </location>
</feature>
<dbReference type="InterPro" id="IPR019021">
    <property type="entry name" value="Mms22"/>
</dbReference>
<feature type="compositionally biased region" description="Polar residues" evidence="1">
    <location>
        <begin position="312"/>
        <end position="324"/>
    </location>
</feature>
<evidence type="ECO:0000256" key="1">
    <source>
        <dbReference type="SAM" id="MobiDB-lite"/>
    </source>
</evidence>
<proteinExistence type="predicted"/>
<feature type="compositionally biased region" description="Polar residues" evidence="1">
    <location>
        <begin position="147"/>
        <end position="158"/>
    </location>
</feature>
<sequence>MAEWRARGYVVDSDEEDDSQNTLFLISTSQNASLNVNDTVDVVRNHAQDGEANAEVQTVETPGDGIGEKEPGKVDIDDGKRATATPEHVEQEEQDIQDSGEPEAVTKTGQTQYGVLSGHEDVDELQQDHYKATHSAQPEAEFLKGFRNSTSQRQTVSSSEDHERSARFASSLPLSSGSLGTQGRLPSVNVIVPTLKTQDSLADNSSDGEPDTLDSGRRIGQLNPIEHPTHGLTEPSRGTRNLRHRNPIQLHPYQIESEKYRQILKARGMKPLRIAQMEAEAASARREESQNLAYTAEESQINDVEGGLEETGPSSPLRTQDSLSDSTMNAKDIFIFGDDDLPDVQTLLSKLPWKCIGNGYKRRKVTAPSFKIPPGFNLDNLPSKFAHRSSPLLEDDDIMFDVPPSPPHSGSQTHLEAIRPSRPQFPRPRRTSSPALPTPVTSSAPRRRALLDISEDEESDHVSHRNSRPSCRLEMSDSSESSSGNESSYELQRSQRKIRGVLPASWLKLDLKTRSKKSGNMPEGHAILLPESGEYQRGVACPVGTGGSKSPDLPKSQYGLIELSDDEDSVSEGGGIRQPLDKRSNNNSKDDDDEAFMKGRLGEAMEDDRIDAMAQSTARPRARLRKEKKRQTKIRDFGLQSPTVPQSLRKKSRSHRPRQPKITDRFDKGHRRKPVFRPPRLSILDAPAMRRGSATPVPPFLKIASRIARSRQDKGRHSPSRKYLRLATKDDDYDASKTLRDWREGTIAPAPNDRIDTIGVRKPLYPRSANSQLLSISSDTAEKTQESRKPPSRSSHSRLQFRSARPRKLQTSLDHLAERQFGGGPGSSCGLEATRAHQSADKPKKRGRIVSNLRADNDSRPAMLESQREDEDGVRAQLVFERDLSRINHFDDGSGLPNVLRLFEEEGRRAAADNHTKVNHAREPQRITKPQSPTRKFIPRWSRKRRPQQVDVSASWFRHSNTSIALDNSPDKTIMPKNETGSKNALIGLGPFGTRYSDTFDTTPLPTGTCFHGRTILGSGLFAKSLKLAKPNMLDSPRGFAIWTHGNRTFRWGPWNDTVSSELGDVMALISQAVQNAIGQGQWTLGTSPFGQAISMLKEVVQYFSDHLSFLDSVDRVSFLQRCKSLACTLQAEDTGQNPNSNNSVTQASVDQRLNSQIQANTLISVLLNQLCQVATHKLVPRPLQDEMCSLTRKVTQRTLDQALKGDLGAIDTCLSRFKQSDGANITIGEEEHSIQAIVVAQHVLGQDSNGKTNAWEVLQIDVPAKSSNGIFDIQLVERSWKRLFSLLPFFELDAEGTLETGRRFRVAFDNWTLVKRMMGPVLEASLDHPRGQPSSFNAYCRALFGRCLQLINGWGWRRCEAIIGTLFDFFARNNLAHLRNEESHGSPPFLARLDTSPVLVAEPGDRCFHILLKIIGSGVRYMRRSYPEKKIRDLVWRLMPNHGRFHPKEEAIRQEDLYPLRNHHDLLCILYWASPPSCRPRLNVIRNLVQLETSHREACHINIRAWVNLTKFQLSTEEPVDSLEPFAEWHDDLLGQILRQHALARTEAEDQVRSAQCADGLTVSKELLESTITQNQRQVEAILSDALVCLKLVIEAARDEKAAAILISPTLTKVFELFDARRSQVNKVVKQALDVMSAYTSQIMTQRSNARDENDDSQDYGDWPAMDEDVDEITMAANETDSSPLQSFQEPLRHLLSNCFGSDFVPDDSVLLKLVDVWVAVAQVLVRRRTRSWTDYVGHFGNDSWRSLRDTEQTRKYTAYYLATLLEKDKNAYREHQTYFLTSWIGSLVERESLLKFQHRLTEALLNADSDNPIAKNLPFWADTTTERFQITAAEFSERRLSIISSVLSNMRVSSEQAVFDQSVDSMQLRQGYKDLLKHLMATMKHNYQELGHGSNVRGAYVDFVHRVVELLQQHTSTVCPIDRFFTDNGAFPLPTTDPTYVVGQLKNYALRLQDPRTPKQLAVFLQSVSERAAIDGQQPYLVDQLYATMANTFEDGVAARPTLRSFLVKAITPAYIELAFGQDSGWILALPYLQALQRVFSELLMDLDGTNVDSVAAVTSTVAVFLDSVRQSVGILLYSSSLFEFPWILKTLSACYEALTTLLPILDYLIRLSGPTNRAVKDIAFLKSFATYTTAILPDPFNPNREVQAPERDSVDDPPYADVRGFATQELKDALVKNWEYHGMQWYVTRGSNRREVVVDIGLREEEQQHLCGVLEDFFICLGSMPALGDENDREFGLKRKSGPPVNDMDMLVF</sequence>
<evidence type="ECO:0000313" key="3">
    <source>
        <dbReference type="Proteomes" id="UP001590951"/>
    </source>
</evidence>
<feature type="region of interest" description="Disordered" evidence="1">
    <location>
        <begin position="145"/>
        <end position="182"/>
    </location>
</feature>
<feature type="compositionally biased region" description="Basic residues" evidence="1">
    <location>
        <begin position="620"/>
        <end position="632"/>
    </location>
</feature>
<keyword evidence="3" id="KW-1185">Reference proteome</keyword>